<dbReference type="InterPro" id="IPR036942">
    <property type="entry name" value="Beta-barrel_TonB_sf"/>
</dbReference>
<dbReference type="SUPFAM" id="SSF56935">
    <property type="entry name" value="Porins"/>
    <property type="match status" value="1"/>
</dbReference>
<evidence type="ECO:0000256" key="1">
    <source>
        <dbReference type="ARBA" id="ARBA00004571"/>
    </source>
</evidence>
<feature type="signal peptide" evidence="12">
    <location>
        <begin position="1"/>
        <end position="20"/>
    </location>
</feature>
<evidence type="ECO:0000256" key="12">
    <source>
        <dbReference type="SAM" id="SignalP"/>
    </source>
</evidence>
<accession>A0A1M5NHV6</accession>
<dbReference type="InterPro" id="IPR000531">
    <property type="entry name" value="Beta-barrel_TonB"/>
</dbReference>
<keyword evidence="7 10" id="KW-0472">Membrane</keyword>
<evidence type="ECO:0000259" key="14">
    <source>
        <dbReference type="Pfam" id="PF07715"/>
    </source>
</evidence>
<keyword evidence="16" id="KW-1185">Reference proteome</keyword>
<dbReference type="InterPro" id="IPR012910">
    <property type="entry name" value="Plug_dom"/>
</dbReference>
<evidence type="ECO:0000256" key="10">
    <source>
        <dbReference type="PROSITE-ProRule" id="PRU01360"/>
    </source>
</evidence>
<dbReference type="Proteomes" id="UP000184212">
    <property type="component" value="Unassembled WGS sequence"/>
</dbReference>
<dbReference type="RefSeq" id="WP_073133852.1">
    <property type="nucleotide sequence ID" value="NZ_FQWQ01000001.1"/>
</dbReference>
<comment type="similarity">
    <text evidence="10 11">Belongs to the TonB-dependent receptor family.</text>
</comment>
<reference evidence="15 16" key="1">
    <citation type="submission" date="2016-11" db="EMBL/GenBank/DDBJ databases">
        <authorList>
            <person name="Jaros S."/>
            <person name="Januszkiewicz K."/>
            <person name="Wedrychowicz H."/>
        </authorList>
    </citation>
    <scope>NUCLEOTIDE SEQUENCE [LARGE SCALE GENOMIC DNA]</scope>
    <source>
        <strain evidence="15 16">DSM 24574</strain>
    </source>
</reference>
<evidence type="ECO:0000256" key="7">
    <source>
        <dbReference type="ARBA" id="ARBA00023136"/>
    </source>
</evidence>
<feature type="chain" id="PRO_5012590065" evidence="12">
    <location>
        <begin position="21"/>
        <end position="622"/>
    </location>
</feature>
<feature type="domain" description="TonB-dependent receptor-like beta-barrel" evidence="13">
    <location>
        <begin position="189"/>
        <end position="591"/>
    </location>
</feature>
<evidence type="ECO:0000313" key="16">
    <source>
        <dbReference type="Proteomes" id="UP000184212"/>
    </source>
</evidence>
<dbReference type="PROSITE" id="PS52016">
    <property type="entry name" value="TONB_DEPENDENT_REC_3"/>
    <property type="match status" value="1"/>
</dbReference>
<keyword evidence="3 10" id="KW-1134">Transmembrane beta strand</keyword>
<feature type="domain" description="TonB-dependent receptor plug" evidence="14">
    <location>
        <begin position="55"/>
        <end position="143"/>
    </location>
</feature>
<sequence length="622" mass="69562">MLLRLGIFLGCISLGFFAKAQSDSVVLKSVTVYGLPDEKYLAGGQFYALDSALQSQQASRHLGEILAFQFPVYFRNYGNGMLSGISMRGTSPSHVAVRWNGININSFSLGQADFSILPTIAFDDVKVHAGGGSARFGSGAFGGSVLLSSAGTTTNILSVSQEVGSFGRYFSSLKGSFRVGKFSSSSSLYRVQAKNDFPIPGYGERQPHAAYWQQGFVQHAQYSFSNARRVTIDYWFNDSHKEIQPTIGNHNSTDEQDDRNHRLSVFYEQNTTQGLSKVGGGFVDDKIIFNGTLSEMVRWIASASHQYTFKNQWNISGSAEWNHIIGKVKEYGPTSPEEDRVDVAAAIQKTFKKVSASFNVRQPFITHVTAPLLPYIGADVVLFENAAQQWLLSVNGSKNFRAPTFNDRYWQEAGSRDLLPETSYAAEAGLGWRYHNVKVNARGFYQHIDQWIQWIPMEQGIYRPRNVKQVRTDGIEAGIEDQANIGRVMLHAKLSYQFTQAITLETDDTDAASVGKQLIYTPLHTGSGTVSVVYKTWSANVYLQYSGKRYTESSNSSVYALDPFVLTDLSLNKSWTQNQHDFILSFQVKNLFDKTYQLYAGRAMPGRNFNLKISYHLNRKKQ</sequence>
<evidence type="ECO:0000256" key="5">
    <source>
        <dbReference type="ARBA" id="ARBA00022729"/>
    </source>
</evidence>
<keyword evidence="6 11" id="KW-0798">TonB box</keyword>
<gene>
    <name evidence="15" type="ORF">SAMN04488109_2351</name>
</gene>
<dbReference type="InterPro" id="IPR039426">
    <property type="entry name" value="TonB-dep_rcpt-like"/>
</dbReference>
<proteinExistence type="inferred from homology"/>
<dbReference type="GO" id="GO:0009279">
    <property type="term" value="C:cell outer membrane"/>
    <property type="evidence" value="ECO:0007669"/>
    <property type="project" value="UniProtKB-SubCell"/>
</dbReference>
<dbReference type="AlphaFoldDB" id="A0A1M5NHV6"/>
<dbReference type="GO" id="GO:0015344">
    <property type="term" value="F:siderophore uptake transmembrane transporter activity"/>
    <property type="evidence" value="ECO:0007669"/>
    <property type="project" value="TreeGrafter"/>
</dbReference>
<dbReference type="GO" id="GO:0044718">
    <property type="term" value="P:siderophore transmembrane transport"/>
    <property type="evidence" value="ECO:0007669"/>
    <property type="project" value="TreeGrafter"/>
</dbReference>
<dbReference type="EMBL" id="FQWQ01000001">
    <property type="protein sequence ID" value="SHG89108.1"/>
    <property type="molecule type" value="Genomic_DNA"/>
</dbReference>
<keyword evidence="9 10" id="KW-0998">Cell outer membrane</keyword>
<evidence type="ECO:0000256" key="8">
    <source>
        <dbReference type="ARBA" id="ARBA00023170"/>
    </source>
</evidence>
<organism evidence="15 16">
    <name type="scientific">Chryseolinea serpens</name>
    <dbReference type="NCBI Taxonomy" id="947013"/>
    <lineage>
        <taxon>Bacteria</taxon>
        <taxon>Pseudomonadati</taxon>
        <taxon>Bacteroidota</taxon>
        <taxon>Cytophagia</taxon>
        <taxon>Cytophagales</taxon>
        <taxon>Fulvivirgaceae</taxon>
        <taxon>Chryseolinea</taxon>
    </lineage>
</organism>
<evidence type="ECO:0000256" key="11">
    <source>
        <dbReference type="RuleBase" id="RU003357"/>
    </source>
</evidence>
<dbReference type="Pfam" id="PF07715">
    <property type="entry name" value="Plug"/>
    <property type="match status" value="1"/>
</dbReference>
<dbReference type="Pfam" id="PF00593">
    <property type="entry name" value="TonB_dep_Rec_b-barrel"/>
    <property type="match status" value="1"/>
</dbReference>
<dbReference type="PANTHER" id="PTHR30069">
    <property type="entry name" value="TONB-DEPENDENT OUTER MEMBRANE RECEPTOR"/>
    <property type="match status" value="1"/>
</dbReference>
<evidence type="ECO:0000256" key="6">
    <source>
        <dbReference type="ARBA" id="ARBA00023077"/>
    </source>
</evidence>
<dbReference type="InterPro" id="IPR037066">
    <property type="entry name" value="Plug_dom_sf"/>
</dbReference>
<evidence type="ECO:0000259" key="13">
    <source>
        <dbReference type="Pfam" id="PF00593"/>
    </source>
</evidence>
<keyword evidence="8" id="KW-0675">Receptor</keyword>
<dbReference type="PANTHER" id="PTHR30069:SF29">
    <property type="entry name" value="HEMOGLOBIN AND HEMOGLOBIN-HAPTOGLOBIN-BINDING PROTEIN 1-RELATED"/>
    <property type="match status" value="1"/>
</dbReference>
<dbReference type="Gene3D" id="2.170.130.10">
    <property type="entry name" value="TonB-dependent receptor, plug domain"/>
    <property type="match status" value="1"/>
</dbReference>
<evidence type="ECO:0000256" key="3">
    <source>
        <dbReference type="ARBA" id="ARBA00022452"/>
    </source>
</evidence>
<evidence type="ECO:0000256" key="4">
    <source>
        <dbReference type="ARBA" id="ARBA00022692"/>
    </source>
</evidence>
<evidence type="ECO:0000256" key="9">
    <source>
        <dbReference type="ARBA" id="ARBA00023237"/>
    </source>
</evidence>
<name>A0A1M5NHV6_9BACT</name>
<dbReference type="Gene3D" id="2.40.170.20">
    <property type="entry name" value="TonB-dependent receptor, beta-barrel domain"/>
    <property type="match status" value="1"/>
</dbReference>
<keyword evidence="5 12" id="KW-0732">Signal</keyword>
<protein>
    <submittedName>
        <fullName evidence="15">Iron complex outermembrane recepter protein</fullName>
    </submittedName>
</protein>
<dbReference type="STRING" id="947013.SAMN04488109_2351"/>
<keyword evidence="4 10" id="KW-0812">Transmembrane</keyword>
<evidence type="ECO:0000313" key="15">
    <source>
        <dbReference type="EMBL" id="SHG89108.1"/>
    </source>
</evidence>
<comment type="subcellular location">
    <subcellularLocation>
        <location evidence="1 10">Cell outer membrane</location>
        <topology evidence="1 10">Multi-pass membrane protein</topology>
    </subcellularLocation>
</comment>
<evidence type="ECO:0000256" key="2">
    <source>
        <dbReference type="ARBA" id="ARBA00022448"/>
    </source>
</evidence>
<keyword evidence="2 10" id="KW-0813">Transport</keyword>